<dbReference type="GO" id="GO:0000155">
    <property type="term" value="F:phosphorelay sensor kinase activity"/>
    <property type="evidence" value="ECO:0007669"/>
    <property type="project" value="InterPro"/>
</dbReference>
<evidence type="ECO:0000256" key="9">
    <source>
        <dbReference type="SAM" id="Phobius"/>
    </source>
</evidence>
<feature type="transmembrane region" description="Helical" evidence="9">
    <location>
        <begin position="254"/>
        <end position="275"/>
    </location>
</feature>
<dbReference type="InterPro" id="IPR005467">
    <property type="entry name" value="His_kinase_dom"/>
</dbReference>
<evidence type="ECO:0000256" key="1">
    <source>
        <dbReference type="ARBA" id="ARBA00000085"/>
    </source>
</evidence>
<comment type="subcellular location">
    <subcellularLocation>
        <location evidence="2">Membrane</location>
    </subcellularLocation>
</comment>
<dbReference type="PRINTS" id="PR00344">
    <property type="entry name" value="BCTRLSENSOR"/>
</dbReference>
<sequence length="614" mass="69279">MSYESFKRVLGESNLERKCLLWFGMSLGLLLFLCFYYYGLRMDELVDESDRKLGPELVRAAWLEEHFYMKERLDKDYAETAANVDEETKTSAGYFDQVYNSSKTIGSDFQWFAILPFSNAVEDLPPTGEIVPSGKPGYVYYFPGEKRPSQYEYEWELLAPILNSSRPPVKTDPNDASDPRSPGEYVDAQVIVDGEQKYRYYSPLYTDRSCIDCHKIGAVGHIPRPNLAEGDLFAVICVEVDQEDARGVLASLRAWMWTAAVVIGFISMFLLYFIIRYVIVKPVQHLRDVANAVREGDVEQRAEIQTGDEFEELAASFNRMLRRLLRQQDALQEVNEELDAKIDQIAQANMRLFEMNRLKSDFLATMSHELRTPLNSILGFSDVLAGVDGLSEKQQRYVSNIQRSGRMLLEMINDILDLAKMESGKMDIRPTDFRIDAVVSAQCDMARPLTERKNIDLDCEFDPDLPMMRQDQGKVQQILNNLLSNAIKFTPEGGRIIVRAARHDGHIARLTVEDTGVGISEDDQAIVFEKFRQGGSAQPQGSAMTREQGGTGLGLSIVRELCRLLGGEVSLSSVLGKGSTFTVLLPWKVSANQNMEAHLQQEVAELTRTTLATD</sequence>
<dbReference type="RefSeq" id="WP_146568189.1">
    <property type="nucleotide sequence ID" value="NZ_SIHJ01000004.1"/>
</dbReference>
<keyword evidence="13" id="KW-1185">Reference proteome</keyword>
<organism evidence="12 13">
    <name type="scientific">Posidoniimonas corsicana</name>
    <dbReference type="NCBI Taxonomy" id="1938618"/>
    <lineage>
        <taxon>Bacteria</taxon>
        <taxon>Pseudomonadati</taxon>
        <taxon>Planctomycetota</taxon>
        <taxon>Planctomycetia</taxon>
        <taxon>Pirellulales</taxon>
        <taxon>Lacipirellulaceae</taxon>
        <taxon>Posidoniimonas</taxon>
    </lineage>
</organism>
<evidence type="ECO:0000313" key="12">
    <source>
        <dbReference type="EMBL" id="TWT31016.1"/>
    </source>
</evidence>
<dbReference type="InterPro" id="IPR003660">
    <property type="entry name" value="HAMP_dom"/>
</dbReference>
<dbReference type="InterPro" id="IPR050736">
    <property type="entry name" value="Sensor_HK_Regulatory"/>
</dbReference>
<dbReference type="PANTHER" id="PTHR43711">
    <property type="entry name" value="TWO-COMPONENT HISTIDINE KINASE"/>
    <property type="match status" value="1"/>
</dbReference>
<evidence type="ECO:0000259" key="11">
    <source>
        <dbReference type="PROSITE" id="PS50885"/>
    </source>
</evidence>
<evidence type="ECO:0000259" key="10">
    <source>
        <dbReference type="PROSITE" id="PS50109"/>
    </source>
</evidence>
<dbReference type="PROSITE" id="PS50885">
    <property type="entry name" value="HAMP"/>
    <property type="match status" value="1"/>
</dbReference>
<dbReference type="EC" id="2.7.13.3" evidence="3"/>
<feature type="domain" description="Histidine kinase" evidence="10">
    <location>
        <begin position="365"/>
        <end position="589"/>
    </location>
</feature>
<dbReference type="InterPro" id="IPR003594">
    <property type="entry name" value="HATPase_dom"/>
</dbReference>
<evidence type="ECO:0000256" key="4">
    <source>
        <dbReference type="ARBA" id="ARBA00022553"/>
    </source>
</evidence>
<accession>A0A5C5UXE8</accession>
<dbReference type="PROSITE" id="PS50109">
    <property type="entry name" value="HIS_KIN"/>
    <property type="match status" value="1"/>
</dbReference>
<evidence type="ECO:0000256" key="5">
    <source>
        <dbReference type="ARBA" id="ARBA00022679"/>
    </source>
</evidence>
<dbReference type="PANTHER" id="PTHR43711:SF31">
    <property type="entry name" value="HISTIDINE KINASE"/>
    <property type="match status" value="1"/>
</dbReference>
<dbReference type="Pfam" id="PF02518">
    <property type="entry name" value="HATPase_c"/>
    <property type="match status" value="1"/>
</dbReference>
<comment type="catalytic activity">
    <reaction evidence="1">
        <text>ATP + protein L-histidine = ADP + protein N-phospho-L-histidine.</text>
        <dbReference type="EC" id="2.7.13.3"/>
    </reaction>
</comment>
<evidence type="ECO:0000256" key="7">
    <source>
        <dbReference type="ARBA" id="ARBA00023012"/>
    </source>
</evidence>
<dbReference type="EMBL" id="SIHJ01000004">
    <property type="protein sequence ID" value="TWT31016.1"/>
    <property type="molecule type" value="Genomic_DNA"/>
</dbReference>
<evidence type="ECO:0000256" key="3">
    <source>
        <dbReference type="ARBA" id="ARBA00012438"/>
    </source>
</evidence>
<dbReference type="Pfam" id="PF00512">
    <property type="entry name" value="HisKA"/>
    <property type="match status" value="1"/>
</dbReference>
<evidence type="ECO:0000313" key="13">
    <source>
        <dbReference type="Proteomes" id="UP000316714"/>
    </source>
</evidence>
<dbReference type="SMART" id="SM00304">
    <property type="entry name" value="HAMP"/>
    <property type="match status" value="1"/>
</dbReference>
<protein>
    <recommendedName>
        <fullName evidence="3">histidine kinase</fullName>
        <ecNumber evidence="3">2.7.13.3</ecNumber>
    </recommendedName>
</protein>
<dbReference type="GO" id="GO:0016020">
    <property type="term" value="C:membrane"/>
    <property type="evidence" value="ECO:0007669"/>
    <property type="project" value="UniProtKB-SubCell"/>
</dbReference>
<dbReference type="OrthoDB" id="9813394at2"/>
<evidence type="ECO:0000256" key="8">
    <source>
        <dbReference type="SAM" id="Coils"/>
    </source>
</evidence>
<dbReference type="Gene3D" id="6.10.340.10">
    <property type="match status" value="1"/>
</dbReference>
<dbReference type="CDD" id="cd16922">
    <property type="entry name" value="HATPase_EvgS-ArcB-TorS-like"/>
    <property type="match status" value="1"/>
</dbReference>
<keyword evidence="4" id="KW-0597">Phosphoprotein</keyword>
<dbReference type="InterPro" id="IPR036097">
    <property type="entry name" value="HisK_dim/P_sf"/>
</dbReference>
<dbReference type="InterPro" id="IPR004358">
    <property type="entry name" value="Sig_transdc_His_kin-like_C"/>
</dbReference>
<dbReference type="CDD" id="cd06225">
    <property type="entry name" value="HAMP"/>
    <property type="match status" value="1"/>
</dbReference>
<dbReference type="AlphaFoldDB" id="A0A5C5UXE8"/>
<feature type="transmembrane region" description="Helical" evidence="9">
    <location>
        <begin position="20"/>
        <end position="39"/>
    </location>
</feature>
<dbReference type="Pfam" id="PF00672">
    <property type="entry name" value="HAMP"/>
    <property type="match status" value="1"/>
</dbReference>
<dbReference type="CDD" id="cd00082">
    <property type="entry name" value="HisKA"/>
    <property type="match status" value="1"/>
</dbReference>
<keyword evidence="9" id="KW-0812">Transmembrane</keyword>
<feature type="coiled-coil region" evidence="8">
    <location>
        <begin position="317"/>
        <end position="351"/>
    </location>
</feature>
<reference evidence="12 13" key="1">
    <citation type="submission" date="2019-02" db="EMBL/GenBank/DDBJ databases">
        <title>Deep-cultivation of Planctomycetes and their phenomic and genomic characterization uncovers novel biology.</title>
        <authorList>
            <person name="Wiegand S."/>
            <person name="Jogler M."/>
            <person name="Boedeker C."/>
            <person name="Pinto D."/>
            <person name="Vollmers J."/>
            <person name="Rivas-Marin E."/>
            <person name="Kohn T."/>
            <person name="Peeters S.H."/>
            <person name="Heuer A."/>
            <person name="Rast P."/>
            <person name="Oberbeckmann S."/>
            <person name="Bunk B."/>
            <person name="Jeske O."/>
            <person name="Meyerdierks A."/>
            <person name="Storesund J.E."/>
            <person name="Kallscheuer N."/>
            <person name="Luecker S."/>
            <person name="Lage O.M."/>
            <person name="Pohl T."/>
            <person name="Merkel B.J."/>
            <person name="Hornburger P."/>
            <person name="Mueller R.-W."/>
            <person name="Bruemmer F."/>
            <person name="Labrenz M."/>
            <person name="Spormann A.M."/>
            <person name="Op Den Camp H."/>
            <person name="Overmann J."/>
            <person name="Amann R."/>
            <person name="Jetten M.S.M."/>
            <person name="Mascher T."/>
            <person name="Medema M.H."/>
            <person name="Devos D.P."/>
            <person name="Kaster A.-K."/>
            <person name="Ovreas L."/>
            <person name="Rohde M."/>
            <person name="Galperin M.Y."/>
            <person name="Jogler C."/>
        </authorList>
    </citation>
    <scope>NUCLEOTIDE SEQUENCE [LARGE SCALE GENOMIC DNA]</scope>
    <source>
        <strain evidence="12 13">KOR34</strain>
    </source>
</reference>
<keyword evidence="8" id="KW-0175">Coiled coil</keyword>
<keyword evidence="5 12" id="KW-0808">Transferase</keyword>
<comment type="caution">
    <text evidence="12">The sequence shown here is derived from an EMBL/GenBank/DDBJ whole genome shotgun (WGS) entry which is preliminary data.</text>
</comment>
<feature type="domain" description="HAMP" evidence="11">
    <location>
        <begin position="277"/>
        <end position="329"/>
    </location>
</feature>
<dbReference type="InterPro" id="IPR003661">
    <property type="entry name" value="HisK_dim/P_dom"/>
</dbReference>
<dbReference type="InterPro" id="IPR036890">
    <property type="entry name" value="HATPase_C_sf"/>
</dbReference>
<dbReference type="Gene3D" id="3.30.565.10">
    <property type="entry name" value="Histidine kinase-like ATPase, C-terminal domain"/>
    <property type="match status" value="1"/>
</dbReference>
<dbReference type="SMART" id="SM00387">
    <property type="entry name" value="HATPase_c"/>
    <property type="match status" value="1"/>
</dbReference>
<dbReference type="SMART" id="SM00388">
    <property type="entry name" value="HisKA"/>
    <property type="match status" value="1"/>
</dbReference>
<dbReference type="Gene3D" id="1.10.287.130">
    <property type="match status" value="1"/>
</dbReference>
<keyword evidence="9" id="KW-0472">Membrane</keyword>
<dbReference type="Proteomes" id="UP000316714">
    <property type="component" value="Unassembled WGS sequence"/>
</dbReference>
<dbReference type="FunFam" id="3.30.565.10:FF:000006">
    <property type="entry name" value="Sensor histidine kinase WalK"/>
    <property type="match status" value="1"/>
</dbReference>
<dbReference type="SUPFAM" id="SSF55874">
    <property type="entry name" value="ATPase domain of HSP90 chaperone/DNA topoisomerase II/histidine kinase"/>
    <property type="match status" value="1"/>
</dbReference>
<dbReference type="SUPFAM" id="SSF158472">
    <property type="entry name" value="HAMP domain-like"/>
    <property type="match status" value="1"/>
</dbReference>
<keyword evidence="7" id="KW-0902">Two-component regulatory system</keyword>
<keyword evidence="6 12" id="KW-0418">Kinase</keyword>
<evidence type="ECO:0000256" key="2">
    <source>
        <dbReference type="ARBA" id="ARBA00004370"/>
    </source>
</evidence>
<gene>
    <name evidence="12" type="primary">luxQ_2</name>
    <name evidence="12" type="ORF">KOR34_43900</name>
</gene>
<evidence type="ECO:0000256" key="6">
    <source>
        <dbReference type="ARBA" id="ARBA00022777"/>
    </source>
</evidence>
<proteinExistence type="predicted"/>
<dbReference type="SUPFAM" id="SSF47384">
    <property type="entry name" value="Homodimeric domain of signal transducing histidine kinase"/>
    <property type="match status" value="1"/>
</dbReference>
<name>A0A5C5UXE8_9BACT</name>
<keyword evidence="9" id="KW-1133">Transmembrane helix</keyword>